<dbReference type="Proteomes" id="UP000054805">
    <property type="component" value="Unassembled WGS sequence"/>
</dbReference>
<organism evidence="1 2">
    <name type="scientific">Trichinella pseudospiralis</name>
    <name type="common">Parasitic roundworm</name>
    <dbReference type="NCBI Taxonomy" id="6337"/>
    <lineage>
        <taxon>Eukaryota</taxon>
        <taxon>Metazoa</taxon>
        <taxon>Ecdysozoa</taxon>
        <taxon>Nematoda</taxon>
        <taxon>Enoplea</taxon>
        <taxon>Dorylaimia</taxon>
        <taxon>Trichinellida</taxon>
        <taxon>Trichinellidae</taxon>
        <taxon>Trichinella</taxon>
    </lineage>
</organism>
<reference evidence="1 2" key="1">
    <citation type="submission" date="2015-01" db="EMBL/GenBank/DDBJ databases">
        <title>Evolution of Trichinella species and genotypes.</title>
        <authorList>
            <person name="Korhonen P.K."/>
            <person name="Edoardo P."/>
            <person name="Giuseppe L.R."/>
            <person name="Gasser R.B."/>
        </authorList>
    </citation>
    <scope>NUCLEOTIDE SEQUENCE [LARGE SCALE GENOMIC DNA]</scope>
    <source>
        <strain evidence="1">ISS588</strain>
    </source>
</reference>
<name>A0A0V1GRV1_TRIPS</name>
<accession>A0A0V1GRV1</accession>
<keyword evidence="2" id="KW-1185">Reference proteome</keyword>
<protein>
    <submittedName>
        <fullName evidence="1">Uncharacterized protein</fullName>
    </submittedName>
</protein>
<proteinExistence type="predicted"/>
<evidence type="ECO:0000313" key="1">
    <source>
        <dbReference type="EMBL" id="KRZ00889.1"/>
    </source>
</evidence>
<dbReference type="EMBL" id="JYDS01000728">
    <property type="protein sequence ID" value="KRZ00889.1"/>
    <property type="molecule type" value="Genomic_DNA"/>
</dbReference>
<sequence length="36" mass="4331">MKNPSTLRYSTKIYSLFIYNTCDAQLKVFFQSLRRP</sequence>
<gene>
    <name evidence="1" type="ORF">T4B_3228</name>
</gene>
<evidence type="ECO:0000313" key="2">
    <source>
        <dbReference type="Proteomes" id="UP000054805"/>
    </source>
</evidence>
<comment type="caution">
    <text evidence="1">The sequence shown here is derived from an EMBL/GenBank/DDBJ whole genome shotgun (WGS) entry which is preliminary data.</text>
</comment>
<dbReference type="AlphaFoldDB" id="A0A0V1GRV1"/>